<reference evidence="3 4" key="1">
    <citation type="journal article" date="2016" name="Nat. Commun.">
        <title>Thousands of microbial genomes shed light on interconnected biogeochemical processes in an aquifer system.</title>
        <authorList>
            <person name="Anantharaman K."/>
            <person name="Brown C.T."/>
            <person name="Hug L.A."/>
            <person name="Sharon I."/>
            <person name="Castelle C.J."/>
            <person name="Probst A.J."/>
            <person name="Thomas B.C."/>
            <person name="Singh A."/>
            <person name="Wilkins M.J."/>
            <person name="Karaoz U."/>
            <person name="Brodie E.L."/>
            <person name="Williams K.H."/>
            <person name="Hubbard S.S."/>
            <person name="Banfield J.F."/>
        </authorList>
    </citation>
    <scope>NUCLEOTIDE SEQUENCE [LARGE SCALE GENOMIC DNA]</scope>
</reference>
<keyword evidence="1" id="KW-0472">Membrane</keyword>
<name>A0A1F5EAS3_9BACT</name>
<dbReference type="InterPro" id="IPR048389">
    <property type="entry name" value="YciQ-like_C"/>
</dbReference>
<feature type="transmembrane region" description="Helical" evidence="1">
    <location>
        <begin position="20"/>
        <end position="42"/>
    </location>
</feature>
<feature type="transmembrane region" description="Helical" evidence="1">
    <location>
        <begin position="354"/>
        <end position="371"/>
    </location>
</feature>
<feature type="transmembrane region" description="Helical" evidence="1">
    <location>
        <begin position="377"/>
        <end position="395"/>
    </location>
</feature>
<evidence type="ECO:0000259" key="2">
    <source>
        <dbReference type="Pfam" id="PF20990"/>
    </source>
</evidence>
<evidence type="ECO:0000313" key="3">
    <source>
        <dbReference type="EMBL" id="OGD64502.1"/>
    </source>
</evidence>
<protein>
    <recommendedName>
        <fullName evidence="2">Predicted membrane protein YciQ-like C-terminal domain-containing protein</fullName>
    </recommendedName>
</protein>
<feature type="transmembrane region" description="Helical" evidence="1">
    <location>
        <begin position="190"/>
        <end position="212"/>
    </location>
</feature>
<proteinExistence type="predicted"/>
<organism evidence="3 4">
    <name type="scientific">Candidatus Berkelbacteria bacterium RIFCSPLOWO2_01_FULL_50_28</name>
    <dbReference type="NCBI Taxonomy" id="1797471"/>
    <lineage>
        <taxon>Bacteria</taxon>
        <taxon>Candidatus Berkelbacteria</taxon>
    </lineage>
</organism>
<sequence length="501" mass="56369">MGSNMGGNSLVGRTLPQLGLYRRSLGFFVVVAIIGSISYLYLKPLNAESPQNTNDTNTTQQVYDFELTLTESGTLVMEKTQLPTEIFRSSEVLRLRSQVVAKAIQFDNNLTFLLHLPKPVTEQTFASVLEQNGGAVETSSQLLDPTTVAFSALSVTPGTQLSVKLEFPPDYLQQTAMLKLKEWAQALPTYVWPAVSIALPALALLILLMMAISRSRKVSPMPGETTDLPSRLPPAYLGILLNGKIGNRELAATFFDLARRGHIVIRQADSDEFRFSRRESTDKLEPFESELLQQIFGPVSDRATSEEINFAIAQEVFSKRISHAFILAYRRVSELGFFYTDPARLHRRYQGTGVSLFVLSVLGFTGQMFMFQSIKQLLFLWAGMVVVSLLIMRSADALPLRTVHGDNELAKWLTFRRFLLSRDQLAFSTQSQEKYLAYLPYAIIFNAEVEWTRKFYDLPFTQPSWFVAAQISTIDDFANNIFPFFGYLSHVLALSSRPSAR</sequence>
<accession>A0A1F5EAS3</accession>
<dbReference type="STRING" id="1797471.A3A71_00370"/>
<dbReference type="EMBL" id="MEZX01000002">
    <property type="protein sequence ID" value="OGD64502.1"/>
    <property type="molecule type" value="Genomic_DNA"/>
</dbReference>
<keyword evidence="1" id="KW-1133">Transmembrane helix</keyword>
<dbReference type="Pfam" id="PF20990">
    <property type="entry name" value="DUF2207_C"/>
    <property type="match status" value="1"/>
</dbReference>
<feature type="domain" description="Predicted membrane protein YciQ-like C-terminal" evidence="2">
    <location>
        <begin position="227"/>
        <end position="455"/>
    </location>
</feature>
<keyword evidence="1" id="KW-0812">Transmembrane</keyword>
<gene>
    <name evidence="3" type="ORF">A3A71_00370</name>
</gene>
<dbReference type="Proteomes" id="UP000177481">
    <property type="component" value="Unassembled WGS sequence"/>
</dbReference>
<evidence type="ECO:0000313" key="4">
    <source>
        <dbReference type="Proteomes" id="UP000177481"/>
    </source>
</evidence>
<comment type="caution">
    <text evidence="3">The sequence shown here is derived from an EMBL/GenBank/DDBJ whole genome shotgun (WGS) entry which is preliminary data.</text>
</comment>
<dbReference type="AlphaFoldDB" id="A0A1F5EAS3"/>
<evidence type="ECO:0000256" key="1">
    <source>
        <dbReference type="SAM" id="Phobius"/>
    </source>
</evidence>